<evidence type="ECO:0000256" key="2">
    <source>
        <dbReference type="ARBA" id="ARBA00023043"/>
    </source>
</evidence>
<evidence type="ECO:0000313" key="5">
    <source>
        <dbReference type="EMBL" id="RWA14320.1"/>
    </source>
</evidence>
<feature type="domain" description="GPI inositol-deacylase winged helix" evidence="4">
    <location>
        <begin position="91"/>
        <end position="167"/>
    </location>
</feature>
<sequence length="982" mass="108095">MITARTIGYQEPNDGQVEAREHEMTRKHGDVDALVNAVDGSLLLVKLDAENVSRLQSIGHIESFIDRSPRTGADARVREIVKEIKKKGNGDRGRAERILSWLSCTFRHLTVDELQDAVATEDEVAASHDKSKRVIPEGFVDVCDGLVIIDSTKKKIGLFHDSVYDYFRHRPIIKRDKAHKIIAITCLKHTLESQFDKSRCLVDADFDNKLANFFPLLRYATQYWGDHARKIHDPTSIPLMQELALKYLLNNKELVEFSVRAGAIAGQQYPDYARHFTGGMTGTQVAASFGLKRIVECLLDQKTNIDKPDDDYRTALHIAAEGGYLKVVKLLLKKLPSTKEDRDLRGRIPLHLAALNGHSEVADWLVPEGSSPDTRDSYGQTALHLAVLNGHEETTHCLLGKGANPNTTDSHRQTTLHLVALNGHQAVARALLSNRDAAVDVSITDVDHRTALHIAAWRGNREVAEMLFRRELVDAKTSTASQHCTMLPAKGTRACVPEESQPDILRLLAIQDELVSRRCNSKCKHEGVLKLLLDRGSPVDNKCQAILYFPLWGYTTTECTPLDLAILSGHEAAVQALLRQGCNFEGACRFNTSSKSSAVLTPLHLASMLSSEGMVEMLLKNGEPDNQADVNVLWDVELNHCDYISGMPALVLRAKGTALHLAVATGNMSMARVLRKRGVDPNSPFLLTASLSTRTGEILVCAKVRPLHIQGGEHKDDEANVNLEYEINVSYHGFRASPDPGHIPVGMTALRPVISSFGAVLDAECQIGDTLRAALLEKFFSFASTQESVATLWQLLGNGADTNAKFRTDMHGVPSGGWVRMKAKIRALDFAAIVGDARAVGLLYGRTHNPDAPVEGKLSHRFGPDSKVRVRVKCKLMRLAALSGSEEVVRLLLKKNPSANQKGTVNIKINQFSQDASFFHISLTVEEATPTHLAICRGAGDVFQVLQDEKADTDALAFTTVECKYRGKIHADIALTGHQTPL</sequence>
<keyword evidence="6" id="KW-1185">Reference proteome</keyword>
<dbReference type="PANTHER" id="PTHR23206">
    <property type="entry name" value="MASK PROTEIN"/>
    <property type="match status" value="1"/>
</dbReference>
<dbReference type="InterPro" id="IPR051631">
    <property type="entry name" value="Ankyrin-KH/SAM_domain"/>
</dbReference>
<proteinExistence type="predicted"/>
<feature type="repeat" description="ANK" evidence="3">
    <location>
        <begin position="345"/>
        <end position="377"/>
    </location>
</feature>
<dbReference type="Pfam" id="PF12796">
    <property type="entry name" value="Ank_2"/>
    <property type="match status" value="3"/>
</dbReference>
<dbReference type="Gene3D" id="1.25.40.20">
    <property type="entry name" value="Ankyrin repeat-containing domain"/>
    <property type="match status" value="4"/>
</dbReference>
<feature type="repeat" description="ANK" evidence="3">
    <location>
        <begin position="654"/>
        <end position="682"/>
    </location>
</feature>
<accession>A0A439DIU0</accession>
<protein>
    <recommendedName>
        <fullName evidence="4">GPI inositol-deacylase winged helix domain-containing protein</fullName>
    </recommendedName>
</protein>
<dbReference type="EMBL" id="RYZI01000010">
    <property type="protein sequence ID" value="RWA14320.1"/>
    <property type="molecule type" value="Genomic_DNA"/>
</dbReference>
<dbReference type="Pfam" id="PF00023">
    <property type="entry name" value="Ank"/>
    <property type="match status" value="1"/>
</dbReference>
<name>A0A439DIU0_9PEZI</name>
<gene>
    <name evidence="5" type="ORF">EKO27_g830</name>
</gene>
<feature type="repeat" description="ANK" evidence="3">
    <location>
        <begin position="311"/>
        <end position="334"/>
    </location>
</feature>
<dbReference type="Proteomes" id="UP000286045">
    <property type="component" value="Unassembled WGS sequence"/>
</dbReference>
<dbReference type="PRINTS" id="PR01415">
    <property type="entry name" value="ANKYRIN"/>
</dbReference>
<keyword evidence="1" id="KW-0677">Repeat</keyword>
<evidence type="ECO:0000256" key="1">
    <source>
        <dbReference type="ARBA" id="ARBA00022737"/>
    </source>
</evidence>
<feature type="repeat" description="ANK" evidence="3">
    <location>
        <begin position="378"/>
        <end position="410"/>
    </location>
</feature>
<dbReference type="InterPro" id="IPR036770">
    <property type="entry name" value="Ankyrin_rpt-contain_sf"/>
</dbReference>
<dbReference type="Pfam" id="PF13637">
    <property type="entry name" value="Ank_4"/>
    <property type="match status" value="1"/>
</dbReference>
<comment type="caution">
    <text evidence="5">The sequence shown here is derived from an EMBL/GenBank/DDBJ whole genome shotgun (WGS) entry which is preliminary data.</text>
</comment>
<dbReference type="PANTHER" id="PTHR23206:SF7">
    <property type="entry name" value="PROTEIN KINASE DOMAIN-CONTAINING PROTEIN"/>
    <property type="match status" value="1"/>
</dbReference>
<evidence type="ECO:0000256" key="3">
    <source>
        <dbReference type="PROSITE-ProRule" id="PRU00023"/>
    </source>
</evidence>
<dbReference type="SMART" id="SM00248">
    <property type="entry name" value="ANK"/>
    <property type="match status" value="11"/>
</dbReference>
<dbReference type="Pfam" id="PF22939">
    <property type="entry name" value="WHD_GPIID"/>
    <property type="match status" value="1"/>
</dbReference>
<dbReference type="AlphaFoldDB" id="A0A439DIU0"/>
<reference evidence="5 6" key="1">
    <citation type="submission" date="2018-12" db="EMBL/GenBank/DDBJ databases">
        <title>Draft genome sequence of Xylaria grammica IHI A82.</title>
        <authorList>
            <person name="Buettner E."/>
            <person name="Kellner H."/>
        </authorList>
    </citation>
    <scope>NUCLEOTIDE SEQUENCE [LARGE SCALE GENOMIC DNA]</scope>
    <source>
        <strain evidence="5 6">IHI A82</strain>
    </source>
</reference>
<keyword evidence="2 3" id="KW-0040">ANK repeat</keyword>
<dbReference type="SUPFAM" id="SSF48403">
    <property type="entry name" value="Ankyrin repeat"/>
    <property type="match status" value="2"/>
</dbReference>
<organism evidence="5 6">
    <name type="scientific">Xylaria grammica</name>
    <dbReference type="NCBI Taxonomy" id="363999"/>
    <lineage>
        <taxon>Eukaryota</taxon>
        <taxon>Fungi</taxon>
        <taxon>Dikarya</taxon>
        <taxon>Ascomycota</taxon>
        <taxon>Pezizomycotina</taxon>
        <taxon>Sordariomycetes</taxon>
        <taxon>Xylariomycetidae</taxon>
        <taxon>Xylariales</taxon>
        <taxon>Xylariaceae</taxon>
        <taxon>Xylaria</taxon>
    </lineage>
</organism>
<dbReference type="InterPro" id="IPR002110">
    <property type="entry name" value="Ankyrin_rpt"/>
</dbReference>
<evidence type="ECO:0000313" key="6">
    <source>
        <dbReference type="Proteomes" id="UP000286045"/>
    </source>
</evidence>
<dbReference type="GO" id="GO:0005737">
    <property type="term" value="C:cytoplasm"/>
    <property type="evidence" value="ECO:0007669"/>
    <property type="project" value="TreeGrafter"/>
</dbReference>
<dbReference type="InterPro" id="IPR054471">
    <property type="entry name" value="GPIID_WHD"/>
</dbReference>
<dbReference type="PROSITE" id="PS50297">
    <property type="entry name" value="ANK_REP_REGION"/>
    <property type="match status" value="4"/>
</dbReference>
<evidence type="ECO:0000259" key="4">
    <source>
        <dbReference type="Pfam" id="PF22939"/>
    </source>
</evidence>
<feature type="repeat" description="ANK" evidence="3">
    <location>
        <begin position="598"/>
        <end position="630"/>
    </location>
</feature>
<dbReference type="PROSITE" id="PS50088">
    <property type="entry name" value="ANK_REPEAT"/>
    <property type="match status" value="5"/>
</dbReference>
<dbReference type="STRING" id="363999.A0A439DIU0"/>